<dbReference type="InterPro" id="IPR011545">
    <property type="entry name" value="DEAD/DEAH_box_helicase_dom"/>
</dbReference>
<accession>A0ABR4DI96</accession>
<dbReference type="RefSeq" id="XP_070868819.1">
    <property type="nucleotide sequence ID" value="XM_071008531.1"/>
</dbReference>
<comment type="catalytic activity">
    <reaction evidence="10">
        <text>Couples ATP hydrolysis with the unwinding of duplex DNA by translocating in the 3'-5' direction.</text>
        <dbReference type="EC" id="5.6.2.4"/>
    </reaction>
</comment>
<feature type="region of interest" description="Disordered" evidence="12">
    <location>
        <begin position="246"/>
        <end position="273"/>
    </location>
</feature>
<feature type="compositionally biased region" description="Gly residues" evidence="12">
    <location>
        <begin position="1444"/>
        <end position="1466"/>
    </location>
</feature>
<comment type="similarity">
    <text evidence="2">Belongs to the helicase family. RecQ subfamily.</text>
</comment>
<evidence type="ECO:0000313" key="16">
    <source>
        <dbReference type="Proteomes" id="UP001600064"/>
    </source>
</evidence>
<feature type="compositionally biased region" description="Basic residues" evidence="12">
    <location>
        <begin position="1405"/>
        <end position="1420"/>
    </location>
</feature>
<evidence type="ECO:0000256" key="2">
    <source>
        <dbReference type="ARBA" id="ARBA00005446"/>
    </source>
</evidence>
<evidence type="ECO:0000256" key="6">
    <source>
        <dbReference type="ARBA" id="ARBA00022840"/>
    </source>
</evidence>
<keyword evidence="6" id="KW-0067">ATP-binding</keyword>
<dbReference type="Gene3D" id="1.10.10.10">
    <property type="entry name" value="Winged helix-like DNA-binding domain superfamily/Winged helix DNA-binding domain"/>
    <property type="match status" value="1"/>
</dbReference>
<feature type="compositionally biased region" description="Acidic residues" evidence="12">
    <location>
        <begin position="1065"/>
        <end position="1074"/>
    </location>
</feature>
<feature type="compositionally biased region" description="Low complexity" evidence="12">
    <location>
        <begin position="1421"/>
        <end position="1436"/>
    </location>
</feature>
<feature type="region of interest" description="Disordered" evidence="12">
    <location>
        <begin position="350"/>
        <end position="380"/>
    </location>
</feature>
<dbReference type="CDD" id="cd18794">
    <property type="entry name" value="SF2_C_RecQ"/>
    <property type="match status" value="1"/>
</dbReference>
<dbReference type="Pfam" id="PF00271">
    <property type="entry name" value="Helicase_C"/>
    <property type="match status" value="1"/>
</dbReference>
<dbReference type="SMART" id="SM00490">
    <property type="entry name" value="HELICc"/>
    <property type="match status" value="1"/>
</dbReference>
<evidence type="ECO:0000256" key="10">
    <source>
        <dbReference type="ARBA" id="ARBA00034617"/>
    </source>
</evidence>
<evidence type="ECO:0000256" key="7">
    <source>
        <dbReference type="ARBA" id="ARBA00023125"/>
    </source>
</evidence>
<feature type="compositionally biased region" description="Acidic residues" evidence="12">
    <location>
        <begin position="1295"/>
        <end position="1326"/>
    </location>
</feature>
<dbReference type="PROSITE" id="PS51192">
    <property type="entry name" value="HELICASE_ATP_BIND_1"/>
    <property type="match status" value="1"/>
</dbReference>
<feature type="domain" description="Helicase ATP-binding" evidence="13">
    <location>
        <begin position="492"/>
        <end position="673"/>
    </location>
</feature>
<sequence>MSSPARNSAVDTAAAGSSRSAIGLQIRKQDDHHMDVEMDLPTMGLPSSVPPHSGFVSATLQEIQSDVPTDIADGTCSDKHSMPRNDLPAQQSREPRDLGTDRDGHILKLFLERPSVLDAKVLFFEEQLCKNKEDFTRCLRVNAPKEERERVRQARETITKQRKALDDILTHYKTWKDLNNQREELLAKVADAFAEGKDTADQEAQLDELADRIGVEEAALTGLLVAAGIQDVDFLKDPHGSIAVPESPAAPVVRATQPPSRPAPRSPVKGTGAIHGYNSEVIFQTQFSQTGTQETASRTTSANSLRLPHPDPSVPWTQAPSRFNDPHMPSTNSRTNPDIIDIDSIGEQTTANQTARGPLSPLLPRPPAPAAPPTRTPARVAHAHNSFGSDQFDDISDEEEMLAAVNSLEEEHLRLTAAAASAPRARSVLSESAGNLTPSLRKRVAAKNDAPRVPKATINPDLMKYPWSNDVRRALKDRFRMTGFRHNQLEAINATLSGKDAFILMPTGGGKSLCYQLPAVIKSGKTRGVTLVVSPLLSLMTDQVAHLEKLNILAAAFNGDVTPAARSHIIGIFGKDHPEHFIQLLYVTPEMISNSTSFCRGVDILYKKGKLARIVIDEAHCVSQWGHDFRPDYKQLGRFRRSYPGVPVMALTATATNNVLVDIKHNLDMQDCEMFTQSFNRSNLFYDVKQRPVRFNQGIAELISTKYAGQSGIIYTLSRKSAEKTAYTLMHDHGISARFYHGRMESDSKIEVQKLWQSGKVQVVVATIAFGMGIDKPDVRFVIHQFLPKSLEGYYQETGRAGRDGQRSDCYLYFSYTDVFALRRMIDEDDEGNKVDKSPQEKERQHDMLNSMLAYCHNTSTCRRVQILHYFGEKFDAAKCGKMCDNCSTGKTDGTVVLKDFTENAVAILSTVQALKKVTIGKLVEVVTGSKHVGDHRDLPGFRSCKDLKKHEVHRIIIELHYEGALADQTVFAQTNAIPITYFKIGPQADKYLAPNSKHRLKLETWRRDVESAPTGKTKTSGRRRDQEDDASIQPARPPPSTNVSSPVAGPSKKRKGKASRMTYLDEEDEEDEIDTGRNLHHNGYERDNFVVSDEDADDGNGGSPAFDPPRSHAPSRHPPSRAVPPRAPSPRRAQFQPQRRQQTLDELGPPISRDLRLEEAGLDDIHQDVVQAFVDRARVMEENLRNKFGLRRPIFTESQYREMAIRWTTTVAAIYTIGGIDRQKVDLYGAKFASLCKQFHDQYLEMTGQQASPLAAAVVASTRPKEREVVDLISDDEEYDPEPSGALAGRQPEADDEEGPLDEDDDDDDDEEAEEDLDGDPDEDPESSRFFPARDHRSSSSDGVDTAAVKEWHKQFEELSRKSKGTSGTSSKAGVPSAYSKSSRPAGGAGSSYRGKGGKGGSYFRRRSSSAGVSKRRRAGSSTSAGSGRAKSARGSYKKKSSGGSGGGGSRGGGGGGGGIPSMPY</sequence>
<evidence type="ECO:0000256" key="12">
    <source>
        <dbReference type="SAM" id="MobiDB-lite"/>
    </source>
</evidence>
<dbReference type="PROSITE" id="PS00690">
    <property type="entry name" value="DEAH_ATP_HELICASE"/>
    <property type="match status" value="1"/>
</dbReference>
<feature type="region of interest" description="Disordered" evidence="12">
    <location>
        <begin position="288"/>
        <end position="337"/>
    </location>
</feature>
<evidence type="ECO:0000256" key="11">
    <source>
        <dbReference type="ARBA" id="ARBA00034808"/>
    </source>
</evidence>
<dbReference type="PANTHER" id="PTHR13710:SF153">
    <property type="entry name" value="RECQ-LIKE DNA HELICASE BLM"/>
    <property type="match status" value="1"/>
</dbReference>
<keyword evidence="8" id="KW-0413">Isomerase</keyword>
<dbReference type="PANTHER" id="PTHR13710">
    <property type="entry name" value="DNA HELICASE RECQ FAMILY MEMBER"/>
    <property type="match status" value="1"/>
</dbReference>
<dbReference type="InterPro" id="IPR036388">
    <property type="entry name" value="WH-like_DNA-bd_sf"/>
</dbReference>
<feature type="compositionally biased region" description="Basic and acidic residues" evidence="12">
    <location>
        <begin position="1075"/>
        <end position="1089"/>
    </location>
</feature>
<dbReference type="SMART" id="SM00956">
    <property type="entry name" value="RQC"/>
    <property type="match status" value="1"/>
</dbReference>
<dbReference type="InterPro" id="IPR014001">
    <property type="entry name" value="Helicase_ATP-bd"/>
</dbReference>
<dbReference type="InterPro" id="IPR002464">
    <property type="entry name" value="DNA/RNA_helicase_DEAH_CS"/>
</dbReference>
<feature type="region of interest" description="Disordered" evidence="12">
    <location>
        <begin position="1"/>
        <end position="29"/>
    </location>
</feature>
<feature type="region of interest" description="Disordered" evidence="12">
    <location>
        <begin position="1273"/>
        <end position="1466"/>
    </location>
</feature>
<dbReference type="CDD" id="cd17920">
    <property type="entry name" value="DEXHc_RecQ"/>
    <property type="match status" value="1"/>
</dbReference>
<feature type="compositionally biased region" description="Basic and acidic residues" evidence="12">
    <location>
        <begin position="1349"/>
        <end position="1362"/>
    </location>
</feature>
<feature type="domain" description="Helicase C-terminal" evidence="14">
    <location>
        <begin position="694"/>
        <end position="846"/>
    </location>
</feature>
<dbReference type="InterPro" id="IPR027417">
    <property type="entry name" value="P-loop_NTPase"/>
</dbReference>
<dbReference type="InterPro" id="IPR032284">
    <property type="entry name" value="RecQ_Zn-bd"/>
</dbReference>
<dbReference type="EMBL" id="JAZGUE010000002">
    <property type="protein sequence ID" value="KAL2270095.1"/>
    <property type="molecule type" value="Genomic_DNA"/>
</dbReference>
<dbReference type="Proteomes" id="UP001600064">
    <property type="component" value="Unassembled WGS sequence"/>
</dbReference>
<name>A0ABR4DI96_9PEZI</name>
<evidence type="ECO:0000256" key="1">
    <source>
        <dbReference type="ARBA" id="ARBA00004123"/>
    </source>
</evidence>
<evidence type="ECO:0000259" key="14">
    <source>
        <dbReference type="PROSITE" id="PS51194"/>
    </source>
</evidence>
<dbReference type="InterPro" id="IPR004589">
    <property type="entry name" value="DNA_helicase_ATP-dep_RecQ"/>
</dbReference>
<dbReference type="Pfam" id="PF00270">
    <property type="entry name" value="DEAD"/>
    <property type="match status" value="1"/>
</dbReference>
<comment type="subcellular location">
    <subcellularLocation>
        <location evidence="1">Nucleus</location>
    </subcellularLocation>
</comment>
<evidence type="ECO:0000256" key="5">
    <source>
        <dbReference type="ARBA" id="ARBA00022806"/>
    </source>
</evidence>
<feature type="compositionally biased region" description="Polar residues" evidence="12">
    <location>
        <begin position="288"/>
        <end position="304"/>
    </location>
</feature>
<protein>
    <recommendedName>
        <fullName evidence="11">DNA 3'-5' helicase</fullName>
        <ecNumber evidence="11">5.6.2.4</ecNumber>
    </recommendedName>
</protein>
<dbReference type="Pfam" id="PF09382">
    <property type="entry name" value="RQC"/>
    <property type="match status" value="1"/>
</dbReference>
<dbReference type="SUPFAM" id="SSF52540">
    <property type="entry name" value="P-loop containing nucleoside triphosphate hydrolases"/>
    <property type="match status" value="1"/>
</dbReference>
<dbReference type="Pfam" id="PF16124">
    <property type="entry name" value="RecQ_Zn_bind"/>
    <property type="match status" value="1"/>
</dbReference>
<feature type="compositionally biased region" description="Low complexity" evidence="12">
    <location>
        <begin position="1131"/>
        <end position="1142"/>
    </location>
</feature>
<gene>
    <name evidence="15" type="ORF">VTJ83DRAFT_2279</name>
</gene>
<dbReference type="InterPro" id="IPR001650">
    <property type="entry name" value="Helicase_C-like"/>
</dbReference>
<evidence type="ECO:0000256" key="3">
    <source>
        <dbReference type="ARBA" id="ARBA00022741"/>
    </source>
</evidence>
<dbReference type="NCBIfam" id="TIGR00614">
    <property type="entry name" value="recQ_fam"/>
    <property type="match status" value="1"/>
</dbReference>
<evidence type="ECO:0000256" key="8">
    <source>
        <dbReference type="ARBA" id="ARBA00023235"/>
    </source>
</evidence>
<organism evidence="15 16">
    <name type="scientific">Remersonia thermophila</name>
    <dbReference type="NCBI Taxonomy" id="72144"/>
    <lineage>
        <taxon>Eukaryota</taxon>
        <taxon>Fungi</taxon>
        <taxon>Dikarya</taxon>
        <taxon>Ascomycota</taxon>
        <taxon>Pezizomycotina</taxon>
        <taxon>Sordariomycetes</taxon>
        <taxon>Sordariomycetidae</taxon>
        <taxon>Sordariales</taxon>
        <taxon>Sordariales incertae sedis</taxon>
        <taxon>Remersonia</taxon>
    </lineage>
</organism>
<feature type="region of interest" description="Disordered" evidence="12">
    <location>
        <begin position="66"/>
        <end position="100"/>
    </location>
</feature>
<keyword evidence="7" id="KW-0238">DNA-binding</keyword>
<evidence type="ECO:0000313" key="15">
    <source>
        <dbReference type="EMBL" id="KAL2270095.1"/>
    </source>
</evidence>
<dbReference type="Gene3D" id="3.40.50.300">
    <property type="entry name" value="P-loop containing nucleotide triphosphate hydrolases"/>
    <property type="match status" value="2"/>
</dbReference>
<evidence type="ECO:0000256" key="4">
    <source>
        <dbReference type="ARBA" id="ARBA00022801"/>
    </source>
</evidence>
<comment type="caution">
    <text evidence="15">The sequence shown here is derived from an EMBL/GenBank/DDBJ whole genome shotgun (WGS) entry which is preliminary data.</text>
</comment>
<dbReference type="PROSITE" id="PS51194">
    <property type="entry name" value="HELICASE_CTER"/>
    <property type="match status" value="1"/>
</dbReference>
<proteinExistence type="inferred from homology"/>
<reference evidence="15 16" key="1">
    <citation type="journal article" date="2024" name="Commun. Biol.">
        <title>Comparative genomic analysis of thermophilic fungi reveals convergent evolutionary adaptations and gene losses.</title>
        <authorList>
            <person name="Steindorff A.S."/>
            <person name="Aguilar-Pontes M.V."/>
            <person name="Robinson A.J."/>
            <person name="Andreopoulos B."/>
            <person name="LaButti K."/>
            <person name="Kuo A."/>
            <person name="Mondo S."/>
            <person name="Riley R."/>
            <person name="Otillar R."/>
            <person name="Haridas S."/>
            <person name="Lipzen A."/>
            <person name="Grimwood J."/>
            <person name="Schmutz J."/>
            <person name="Clum A."/>
            <person name="Reid I.D."/>
            <person name="Moisan M.C."/>
            <person name="Butler G."/>
            <person name="Nguyen T.T.M."/>
            <person name="Dewar K."/>
            <person name="Conant G."/>
            <person name="Drula E."/>
            <person name="Henrissat B."/>
            <person name="Hansel C."/>
            <person name="Singer S."/>
            <person name="Hutchinson M.I."/>
            <person name="de Vries R.P."/>
            <person name="Natvig D.O."/>
            <person name="Powell A.J."/>
            <person name="Tsang A."/>
            <person name="Grigoriev I.V."/>
        </authorList>
    </citation>
    <scope>NUCLEOTIDE SEQUENCE [LARGE SCALE GENOMIC DNA]</scope>
    <source>
        <strain evidence="15 16">ATCC 22073</strain>
    </source>
</reference>
<keyword evidence="9" id="KW-0539">Nucleus</keyword>
<keyword evidence="16" id="KW-1185">Reference proteome</keyword>
<dbReference type="EC" id="5.6.2.4" evidence="11"/>
<dbReference type="InterPro" id="IPR018982">
    <property type="entry name" value="RQC_domain"/>
</dbReference>
<dbReference type="SMART" id="SM00487">
    <property type="entry name" value="DEXDc"/>
    <property type="match status" value="1"/>
</dbReference>
<keyword evidence="5" id="KW-0347">Helicase</keyword>
<evidence type="ECO:0000256" key="9">
    <source>
        <dbReference type="ARBA" id="ARBA00023242"/>
    </source>
</evidence>
<dbReference type="GeneID" id="98123175"/>
<feature type="compositionally biased region" description="Pro residues" evidence="12">
    <location>
        <begin position="361"/>
        <end position="375"/>
    </location>
</feature>
<feature type="region of interest" description="Disordered" evidence="12">
    <location>
        <begin position="1005"/>
        <end position="1151"/>
    </location>
</feature>
<keyword evidence="4" id="KW-0378">Hydrolase</keyword>
<feature type="compositionally biased region" description="Polar residues" evidence="12">
    <location>
        <begin position="1"/>
        <end position="20"/>
    </location>
</feature>
<evidence type="ECO:0000259" key="13">
    <source>
        <dbReference type="PROSITE" id="PS51192"/>
    </source>
</evidence>
<keyword evidence="3" id="KW-0547">Nucleotide-binding</keyword>